<dbReference type="GO" id="GO:0004672">
    <property type="term" value="F:protein kinase activity"/>
    <property type="evidence" value="ECO:0007669"/>
    <property type="project" value="InterPro"/>
</dbReference>
<dbReference type="Gene3D" id="1.10.510.10">
    <property type="entry name" value="Transferase(Phosphotransferase) domain 1"/>
    <property type="match status" value="1"/>
</dbReference>
<organism evidence="3 4">
    <name type="scientific">Hericium alpestre</name>
    <dbReference type="NCBI Taxonomy" id="135208"/>
    <lineage>
        <taxon>Eukaryota</taxon>
        <taxon>Fungi</taxon>
        <taxon>Dikarya</taxon>
        <taxon>Basidiomycota</taxon>
        <taxon>Agaricomycotina</taxon>
        <taxon>Agaricomycetes</taxon>
        <taxon>Russulales</taxon>
        <taxon>Hericiaceae</taxon>
        <taxon>Hericium</taxon>
    </lineage>
</organism>
<evidence type="ECO:0000313" key="3">
    <source>
        <dbReference type="EMBL" id="TFY78370.1"/>
    </source>
</evidence>
<dbReference type="Proteomes" id="UP000298061">
    <property type="component" value="Unassembled WGS sequence"/>
</dbReference>
<dbReference type="Pfam" id="PF17667">
    <property type="entry name" value="Pkinase_fungal"/>
    <property type="match status" value="1"/>
</dbReference>
<dbReference type="PROSITE" id="PS50011">
    <property type="entry name" value="PROTEIN_KINASE_DOM"/>
    <property type="match status" value="1"/>
</dbReference>
<keyword evidence="1" id="KW-0812">Transmembrane</keyword>
<dbReference type="InterPro" id="IPR000719">
    <property type="entry name" value="Prot_kinase_dom"/>
</dbReference>
<dbReference type="SUPFAM" id="SSF56112">
    <property type="entry name" value="Protein kinase-like (PK-like)"/>
    <property type="match status" value="1"/>
</dbReference>
<dbReference type="EMBL" id="SFCI01000693">
    <property type="protein sequence ID" value="TFY78370.1"/>
    <property type="molecule type" value="Genomic_DNA"/>
</dbReference>
<protein>
    <recommendedName>
        <fullName evidence="2">Protein kinase domain-containing protein</fullName>
    </recommendedName>
</protein>
<accession>A0A4Y9ZW32</accession>
<sequence length="178" mass="19714">MLIFLLISPYYAHLVQVYSIFALCCGSGTCASLVVVINNSPALFLQTNNANDEVADTLLLLTCVLALHRRAPQLLDAQGECLNVMHSKLSFVNPNVGYPLTQFCDLVELLGAFRDAIESHKHLYNKGLLHRDVNPTKILLTGDMRPKNRSFIVDFDDAVCTKDRKAFCSGKQIVRASS</sequence>
<evidence type="ECO:0000313" key="4">
    <source>
        <dbReference type="Proteomes" id="UP000298061"/>
    </source>
</evidence>
<keyword evidence="1" id="KW-1133">Transmembrane helix</keyword>
<gene>
    <name evidence="3" type="ORF">EWM64_g5636</name>
</gene>
<feature type="domain" description="Protein kinase" evidence="2">
    <location>
        <begin position="1"/>
        <end position="178"/>
    </location>
</feature>
<keyword evidence="1" id="KW-0472">Membrane</keyword>
<proteinExistence type="predicted"/>
<dbReference type="OrthoDB" id="2686475at2759"/>
<evidence type="ECO:0000256" key="1">
    <source>
        <dbReference type="SAM" id="Phobius"/>
    </source>
</evidence>
<comment type="caution">
    <text evidence="3">The sequence shown here is derived from an EMBL/GenBank/DDBJ whole genome shotgun (WGS) entry which is preliminary data.</text>
</comment>
<evidence type="ECO:0000259" key="2">
    <source>
        <dbReference type="PROSITE" id="PS50011"/>
    </source>
</evidence>
<dbReference type="AlphaFoldDB" id="A0A4Y9ZW32"/>
<reference evidence="3 4" key="1">
    <citation type="submission" date="2019-02" db="EMBL/GenBank/DDBJ databases">
        <title>Genome sequencing of the rare red list fungi Hericium alpestre (H. flagellum).</title>
        <authorList>
            <person name="Buettner E."/>
            <person name="Kellner H."/>
        </authorList>
    </citation>
    <scope>NUCLEOTIDE SEQUENCE [LARGE SCALE GENOMIC DNA]</scope>
    <source>
        <strain evidence="3 4">DSM 108284</strain>
    </source>
</reference>
<name>A0A4Y9ZW32_9AGAM</name>
<dbReference type="GO" id="GO:0005524">
    <property type="term" value="F:ATP binding"/>
    <property type="evidence" value="ECO:0007669"/>
    <property type="project" value="InterPro"/>
</dbReference>
<dbReference type="InterPro" id="IPR011009">
    <property type="entry name" value="Kinase-like_dom_sf"/>
</dbReference>
<dbReference type="InterPro" id="IPR040976">
    <property type="entry name" value="Pkinase_fungal"/>
</dbReference>
<feature type="transmembrane region" description="Helical" evidence="1">
    <location>
        <begin position="15"/>
        <end position="37"/>
    </location>
</feature>
<keyword evidence="4" id="KW-1185">Reference proteome</keyword>